<protein>
    <recommendedName>
        <fullName evidence="4">Dialkylrecorsinol condensing enzyme</fullName>
    </recommendedName>
</protein>
<dbReference type="RefSeq" id="WP_387899528.1">
    <property type="nucleotide sequence ID" value="NZ_JBIAPK010000017.1"/>
</dbReference>
<dbReference type="SUPFAM" id="SSF52218">
    <property type="entry name" value="Flavoproteins"/>
    <property type="match status" value="1"/>
</dbReference>
<organism evidence="2 3">
    <name type="scientific">Streptomyces flavidovirens</name>
    <dbReference type="NCBI Taxonomy" id="67298"/>
    <lineage>
        <taxon>Bacteria</taxon>
        <taxon>Bacillati</taxon>
        <taxon>Actinomycetota</taxon>
        <taxon>Actinomycetes</taxon>
        <taxon>Kitasatosporales</taxon>
        <taxon>Streptomycetaceae</taxon>
        <taxon>Streptomyces</taxon>
    </lineage>
</organism>
<evidence type="ECO:0000313" key="3">
    <source>
        <dbReference type="Proteomes" id="UP001601976"/>
    </source>
</evidence>
<proteinExistence type="predicted"/>
<evidence type="ECO:0000313" key="2">
    <source>
        <dbReference type="EMBL" id="MFF3343642.1"/>
    </source>
</evidence>
<accession>A0ABW6RQ12</accession>
<feature type="transmembrane region" description="Helical" evidence="1">
    <location>
        <begin position="257"/>
        <end position="282"/>
    </location>
</feature>
<dbReference type="EMBL" id="JBIAPK010000017">
    <property type="protein sequence ID" value="MFF3343642.1"/>
    <property type="molecule type" value="Genomic_DNA"/>
</dbReference>
<keyword evidence="3" id="KW-1185">Reference proteome</keyword>
<keyword evidence="1" id="KW-0812">Transmembrane</keyword>
<keyword evidence="1" id="KW-0472">Membrane</keyword>
<comment type="caution">
    <text evidence="2">The sequence shown here is derived from an EMBL/GenBank/DDBJ whole genome shotgun (WGS) entry which is preliminary data.</text>
</comment>
<name>A0ABW6RQ12_9ACTN</name>
<dbReference type="Proteomes" id="UP001601976">
    <property type="component" value="Unassembled WGS sequence"/>
</dbReference>
<gene>
    <name evidence="2" type="ORF">ACFYWW_34005</name>
</gene>
<reference evidence="2 3" key="1">
    <citation type="submission" date="2024-10" db="EMBL/GenBank/DDBJ databases">
        <title>The Natural Products Discovery Center: Release of the First 8490 Sequenced Strains for Exploring Actinobacteria Biosynthetic Diversity.</title>
        <authorList>
            <person name="Kalkreuter E."/>
            <person name="Kautsar S.A."/>
            <person name="Yang D."/>
            <person name="Bader C.D."/>
            <person name="Teijaro C.N."/>
            <person name="Fluegel L."/>
            <person name="Davis C.M."/>
            <person name="Simpson J.R."/>
            <person name="Lauterbach L."/>
            <person name="Steele A.D."/>
            <person name="Gui C."/>
            <person name="Meng S."/>
            <person name="Li G."/>
            <person name="Viehrig K."/>
            <person name="Ye F."/>
            <person name="Su P."/>
            <person name="Kiefer A.F."/>
            <person name="Nichols A."/>
            <person name="Cepeda A.J."/>
            <person name="Yan W."/>
            <person name="Fan B."/>
            <person name="Jiang Y."/>
            <person name="Adhikari A."/>
            <person name="Zheng C.-J."/>
            <person name="Schuster L."/>
            <person name="Cowan T.M."/>
            <person name="Smanski M.J."/>
            <person name="Chevrette M.G."/>
            <person name="De Carvalho L.P.S."/>
            <person name="Shen B."/>
        </authorList>
    </citation>
    <scope>NUCLEOTIDE SEQUENCE [LARGE SCALE GENOMIC DNA]</scope>
    <source>
        <strain evidence="2 3">NPDC003029</strain>
    </source>
</reference>
<keyword evidence="1" id="KW-1133">Transmembrane helix</keyword>
<dbReference type="InterPro" id="IPR029039">
    <property type="entry name" value="Flavoprotein-like_sf"/>
</dbReference>
<dbReference type="Gene3D" id="3.40.50.360">
    <property type="match status" value="1"/>
</dbReference>
<sequence>MKRVLVLYYSQSGDVRSALEALVAPMRAPDVEIRWQPVDTVPRYPFPWGAHEFFDCMPEAVGGHAPQLAPMELNPGERFDLVILGWQVWFLSPSLPIQAFFAAPQAQVLRGTRVISVTCCRQMWQRAHGTLRELVSRADGVLTDSIVLTHQGGSLAGYLTAPRLMITGRRDKLGLLPAGGVACGDIDALSRFGQRLRETKDRWSEPQPGPMISDLEPVEVNAAAVLAELAVIPPVVLLARLARLCGGPGNPARRPVLWLFVLMLVVFLPVLLPASAVLAPLVRRRLTRRLARGLPGVRDVT</sequence>
<evidence type="ECO:0008006" key="4">
    <source>
        <dbReference type="Google" id="ProtNLM"/>
    </source>
</evidence>
<evidence type="ECO:0000256" key="1">
    <source>
        <dbReference type="SAM" id="Phobius"/>
    </source>
</evidence>